<reference evidence="1" key="1">
    <citation type="submission" date="2021-05" db="EMBL/GenBank/DDBJ databases">
        <authorList>
            <person name="Pan Q."/>
            <person name="Jouanno E."/>
            <person name="Zahm M."/>
            <person name="Klopp C."/>
            <person name="Cabau C."/>
            <person name="Louis A."/>
            <person name="Berthelot C."/>
            <person name="Parey E."/>
            <person name="Roest Crollius H."/>
            <person name="Montfort J."/>
            <person name="Robinson-Rechavi M."/>
            <person name="Bouchez O."/>
            <person name="Lampietro C."/>
            <person name="Lopez Roques C."/>
            <person name="Donnadieu C."/>
            <person name="Postlethwait J."/>
            <person name="Bobe J."/>
            <person name="Dillon D."/>
            <person name="Chandos A."/>
            <person name="von Hippel F."/>
            <person name="Guiguen Y."/>
        </authorList>
    </citation>
    <scope>NUCLEOTIDE SEQUENCE</scope>
    <source>
        <strain evidence="1">YG-Jan2019</strain>
    </source>
</reference>
<evidence type="ECO:0000313" key="2">
    <source>
        <dbReference type="Proteomes" id="UP001157502"/>
    </source>
</evidence>
<organism evidence="1 2">
    <name type="scientific">Dallia pectoralis</name>
    <name type="common">Alaska blackfish</name>
    <dbReference type="NCBI Taxonomy" id="75939"/>
    <lineage>
        <taxon>Eukaryota</taxon>
        <taxon>Metazoa</taxon>
        <taxon>Chordata</taxon>
        <taxon>Craniata</taxon>
        <taxon>Vertebrata</taxon>
        <taxon>Euteleostomi</taxon>
        <taxon>Actinopterygii</taxon>
        <taxon>Neopterygii</taxon>
        <taxon>Teleostei</taxon>
        <taxon>Protacanthopterygii</taxon>
        <taxon>Esociformes</taxon>
        <taxon>Umbridae</taxon>
        <taxon>Dallia</taxon>
    </lineage>
</organism>
<comment type="caution">
    <text evidence="1">The sequence shown here is derived from an EMBL/GenBank/DDBJ whole genome shotgun (WGS) entry which is preliminary data.</text>
</comment>
<evidence type="ECO:0000313" key="1">
    <source>
        <dbReference type="EMBL" id="KAJ8011414.1"/>
    </source>
</evidence>
<gene>
    <name evidence="1" type="ORF">DPEC_G00057960</name>
</gene>
<accession>A0ACC2H632</accession>
<dbReference type="EMBL" id="CM055732">
    <property type="protein sequence ID" value="KAJ8011414.1"/>
    <property type="molecule type" value="Genomic_DNA"/>
</dbReference>
<protein>
    <submittedName>
        <fullName evidence="1">Uncharacterized protein</fullName>
    </submittedName>
</protein>
<sequence length="530" mass="60177">MLRWKEGLACREVMFRTEARSYELAVSVTLWLLRAGLIMDDPDDAASSATTQVHATTMSSYTCISCRVAFSDGEIQRAHYKTDWHRYNLKRKVADMPPVTAENFKERVLVQRAAAEQQESGASVSEGCATCNKKFSSANAYQNHLQSHKHQQAEKQALLAAQRKVEKMNEKNLEKGLGDDGKMDHNARNEALQQVLKTQQHRPVETEKAQASGTDGPTADRTKSEKPPRLLWFEEQAKKMLAEEEATVEEEDWEDVDGESDDDMDDDDLDEETDETMDVEKERCAVSSCSHPSVLPGTIPITDCLFCPHHSHSLLKNLAHMTKVHSFYLPDLEFLIDLKGLMLYLGEKVGAGKVCLWCNEKGRSFYSTEAVQGHMTDKSHCKLFTDGDASMEFADFYDFRTSYPDQKEGEDAEMDDEELPDMKNVDFDDDTLELTLPSGAKIGHRSLMRYYKQRFGAPKTVALAHNRNAVGRVLKQYKALGWGGDIGKNSFHQSQKDMKFVQKMKSKWMLKMGMNNNSCKQTHFRLQVMF</sequence>
<dbReference type="Proteomes" id="UP001157502">
    <property type="component" value="Chromosome 5"/>
</dbReference>
<name>A0ACC2H632_DALPE</name>
<proteinExistence type="predicted"/>
<keyword evidence="2" id="KW-1185">Reference proteome</keyword>